<comment type="caution">
    <text evidence="2">The sequence shown here is derived from an EMBL/GenBank/DDBJ whole genome shotgun (WGS) entry which is preliminary data.</text>
</comment>
<name>A0ABT9IMH1_9MICC</name>
<gene>
    <name evidence="2" type="ORF">Q9R02_06470</name>
</gene>
<evidence type="ECO:0000313" key="3">
    <source>
        <dbReference type="Proteomes" id="UP001232725"/>
    </source>
</evidence>
<proteinExistence type="predicted"/>
<dbReference type="InterPro" id="IPR023393">
    <property type="entry name" value="START-like_dom_sf"/>
</dbReference>
<sequence>MPKIQEGIDVDVPFWAAYEQWTRPDHFPEFLGHVLAANRIDEDQVRFVTKTGAMRREFIVRMLEERPDRAISWSSTVGSTFCEVTLESLSHDRSHVEMSVYWDGTAQSQHSGSLFRQEAEGIRQDLASFKEHMELRLWDTRVDRGGHAAPSPA</sequence>
<organism evidence="2 3">
    <name type="scientific">Arthrobacter horti</name>
    <dbReference type="NCBI Taxonomy" id="3068273"/>
    <lineage>
        <taxon>Bacteria</taxon>
        <taxon>Bacillati</taxon>
        <taxon>Actinomycetota</taxon>
        <taxon>Actinomycetes</taxon>
        <taxon>Micrococcales</taxon>
        <taxon>Micrococcaceae</taxon>
        <taxon>Arthrobacter</taxon>
    </lineage>
</organism>
<evidence type="ECO:0000313" key="2">
    <source>
        <dbReference type="EMBL" id="MDP5226791.1"/>
    </source>
</evidence>
<keyword evidence="3" id="KW-1185">Reference proteome</keyword>
<dbReference type="Gene3D" id="3.30.530.20">
    <property type="match status" value="1"/>
</dbReference>
<dbReference type="SUPFAM" id="SSF55961">
    <property type="entry name" value="Bet v1-like"/>
    <property type="match status" value="1"/>
</dbReference>
<dbReference type="PANTHER" id="PTHR33824">
    <property type="entry name" value="POLYKETIDE CYCLASE/DEHYDRASE AND LIPID TRANSPORT SUPERFAMILY PROTEIN"/>
    <property type="match status" value="1"/>
</dbReference>
<dbReference type="InterPro" id="IPR005031">
    <property type="entry name" value="COQ10_START"/>
</dbReference>
<accession>A0ABT9IMH1</accession>
<dbReference type="InterPro" id="IPR047137">
    <property type="entry name" value="ORF3"/>
</dbReference>
<dbReference type="Proteomes" id="UP001232725">
    <property type="component" value="Unassembled WGS sequence"/>
</dbReference>
<reference evidence="2 3" key="1">
    <citation type="submission" date="2023-08" db="EMBL/GenBank/DDBJ databases">
        <title>Arthrobacter horti sp. nov., isolated from forest soil.</title>
        <authorList>
            <person name="Park M."/>
        </authorList>
    </citation>
    <scope>NUCLEOTIDE SEQUENCE [LARGE SCALE GENOMIC DNA]</scope>
    <source>
        <strain evidence="2 3">YJM1</strain>
    </source>
</reference>
<protein>
    <submittedName>
        <fullName evidence="2">SRPBCC family protein</fullName>
    </submittedName>
</protein>
<evidence type="ECO:0000259" key="1">
    <source>
        <dbReference type="Pfam" id="PF03364"/>
    </source>
</evidence>
<dbReference type="EMBL" id="JAVALS010000003">
    <property type="protein sequence ID" value="MDP5226791.1"/>
    <property type="molecule type" value="Genomic_DNA"/>
</dbReference>
<dbReference type="PANTHER" id="PTHR33824:SF7">
    <property type="entry name" value="POLYKETIDE CYCLASE_DEHYDRASE AND LIPID TRANSPORT SUPERFAMILY PROTEIN"/>
    <property type="match status" value="1"/>
</dbReference>
<dbReference type="RefSeq" id="WP_305995845.1">
    <property type="nucleotide sequence ID" value="NZ_JAVALS010000003.1"/>
</dbReference>
<dbReference type="Pfam" id="PF03364">
    <property type="entry name" value="Polyketide_cyc"/>
    <property type="match status" value="1"/>
</dbReference>
<feature type="domain" description="Coenzyme Q-binding protein COQ10 START" evidence="1">
    <location>
        <begin position="10"/>
        <end position="102"/>
    </location>
</feature>